<name>A0A4Y2B5Y4_ARAVE</name>
<accession>A0A4Y2B5Y4</accession>
<dbReference type="AlphaFoldDB" id="A0A4Y2B5Y4"/>
<dbReference type="EMBL" id="BGPR01082272">
    <property type="protein sequence ID" value="GBL86464.1"/>
    <property type="molecule type" value="Genomic_DNA"/>
</dbReference>
<feature type="region of interest" description="Disordered" evidence="1">
    <location>
        <begin position="1"/>
        <end position="50"/>
    </location>
</feature>
<reference evidence="2 3" key="1">
    <citation type="journal article" date="2019" name="Sci. Rep.">
        <title>Orb-weaving spider Araneus ventricosus genome elucidates the spidroin gene catalogue.</title>
        <authorList>
            <person name="Kono N."/>
            <person name="Nakamura H."/>
            <person name="Ohtoshi R."/>
            <person name="Moran D.A.P."/>
            <person name="Shinohara A."/>
            <person name="Yoshida Y."/>
            <person name="Fujiwara M."/>
            <person name="Mori M."/>
            <person name="Tomita M."/>
            <person name="Arakawa K."/>
        </authorList>
    </citation>
    <scope>NUCLEOTIDE SEQUENCE [LARGE SCALE GENOMIC DNA]</scope>
</reference>
<dbReference type="Proteomes" id="UP000499080">
    <property type="component" value="Unassembled WGS sequence"/>
</dbReference>
<feature type="non-terminal residue" evidence="2">
    <location>
        <position position="1"/>
    </location>
</feature>
<feature type="compositionally biased region" description="Basic and acidic residues" evidence="1">
    <location>
        <begin position="23"/>
        <end position="40"/>
    </location>
</feature>
<evidence type="ECO:0000256" key="1">
    <source>
        <dbReference type="SAM" id="MobiDB-lite"/>
    </source>
</evidence>
<feature type="compositionally biased region" description="Basic and acidic residues" evidence="1">
    <location>
        <begin position="98"/>
        <end position="115"/>
    </location>
</feature>
<sequence length="152" mass="16375">VLEKPDGRQRSPKAARVAPTLSKAEKSGKSRKKQTQETQKKTMKCSPAETQCSQNKALAEIKQELCFICGAPSTVLPEKPGGCQKAPTAAWVAPTLLKAEKSGKSRKKEANEPQKKNGTSSESEAQRALNKTLAEIKEELRIICGPPSTGNC</sequence>
<evidence type="ECO:0000313" key="3">
    <source>
        <dbReference type="Proteomes" id="UP000499080"/>
    </source>
</evidence>
<proteinExistence type="predicted"/>
<gene>
    <name evidence="2" type="ORF">AVEN_182955_1</name>
</gene>
<comment type="caution">
    <text evidence="2">The sequence shown here is derived from an EMBL/GenBank/DDBJ whole genome shotgun (WGS) entry which is preliminary data.</text>
</comment>
<keyword evidence="3" id="KW-1185">Reference proteome</keyword>
<protein>
    <submittedName>
        <fullName evidence="2">Uncharacterized protein</fullName>
    </submittedName>
</protein>
<feature type="region of interest" description="Disordered" evidence="1">
    <location>
        <begin position="97"/>
        <end position="131"/>
    </location>
</feature>
<evidence type="ECO:0000313" key="2">
    <source>
        <dbReference type="EMBL" id="GBL86464.1"/>
    </source>
</evidence>
<organism evidence="2 3">
    <name type="scientific">Araneus ventricosus</name>
    <name type="common">Orbweaver spider</name>
    <name type="synonym">Epeira ventricosa</name>
    <dbReference type="NCBI Taxonomy" id="182803"/>
    <lineage>
        <taxon>Eukaryota</taxon>
        <taxon>Metazoa</taxon>
        <taxon>Ecdysozoa</taxon>
        <taxon>Arthropoda</taxon>
        <taxon>Chelicerata</taxon>
        <taxon>Arachnida</taxon>
        <taxon>Araneae</taxon>
        <taxon>Araneomorphae</taxon>
        <taxon>Entelegynae</taxon>
        <taxon>Araneoidea</taxon>
        <taxon>Araneidae</taxon>
        <taxon>Araneus</taxon>
    </lineage>
</organism>